<dbReference type="GO" id="GO:0016787">
    <property type="term" value="F:hydrolase activity"/>
    <property type="evidence" value="ECO:0007669"/>
    <property type="project" value="UniProtKB-KW"/>
</dbReference>
<feature type="compositionally biased region" description="Low complexity" evidence="11">
    <location>
        <begin position="1229"/>
        <end position="1242"/>
    </location>
</feature>
<feature type="compositionally biased region" description="Low complexity" evidence="11">
    <location>
        <begin position="1126"/>
        <end position="1147"/>
    </location>
</feature>
<dbReference type="InterPro" id="IPR014001">
    <property type="entry name" value="Helicase_ATP-bd"/>
</dbReference>
<dbReference type="InterPro" id="IPR027417">
    <property type="entry name" value="P-loop_NTPase"/>
</dbReference>
<dbReference type="EMBL" id="BDIP01000021">
    <property type="protein sequence ID" value="GIQ79557.1"/>
    <property type="molecule type" value="Genomic_DNA"/>
</dbReference>
<dbReference type="SMART" id="SM00490">
    <property type="entry name" value="HELICc"/>
    <property type="match status" value="1"/>
</dbReference>
<evidence type="ECO:0000256" key="8">
    <source>
        <dbReference type="ARBA" id="ARBA00034617"/>
    </source>
</evidence>
<evidence type="ECO:0000256" key="7">
    <source>
        <dbReference type="ARBA" id="ARBA00023254"/>
    </source>
</evidence>
<comment type="caution">
    <text evidence="14">The sequence shown here is derived from an EMBL/GenBank/DDBJ whole genome shotgun (WGS) entry which is preliminary data.</text>
</comment>
<organism evidence="14 15">
    <name type="scientific">Kipferlia bialata</name>
    <dbReference type="NCBI Taxonomy" id="797122"/>
    <lineage>
        <taxon>Eukaryota</taxon>
        <taxon>Metamonada</taxon>
        <taxon>Carpediemonas-like organisms</taxon>
        <taxon>Kipferlia</taxon>
    </lineage>
</organism>
<dbReference type="PROSITE" id="PS51194">
    <property type="entry name" value="HELICASE_CTER"/>
    <property type="match status" value="1"/>
</dbReference>
<reference evidence="14 15" key="1">
    <citation type="journal article" date="2018" name="PLoS ONE">
        <title>The draft genome of Kipferlia bialata reveals reductive genome evolution in fornicate parasites.</title>
        <authorList>
            <person name="Tanifuji G."/>
            <person name="Takabayashi S."/>
            <person name="Kume K."/>
            <person name="Takagi M."/>
            <person name="Nakayama T."/>
            <person name="Kamikawa R."/>
            <person name="Inagaki Y."/>
            <person name="Hashimoto T."/>
        </authorList>
    </citation>
    <scope>NUCLEOTIDE SEQUENCE [LARGE SCALE GENOMIC DNA]</scope>
    <source>
        <strain evidence="14">NY0173</strain>
    </source>
</reference>
<dbReference type="CDD" id="cd18795">
    <property type="entry name" value="SF2_C_Ski2"/>
    <property type="match status" value="1"/>
</dbReference>
<dbReference type="Proteomes" id="UP000265618">
    <property type="component" value="Unassembled WGS sequence"/>
</dbReference>
<dbReference type="InterPro" id="IPR011545">
    <property type="entry name" value="DEAD/DEAH_box_helicase_dom"/>
</dbReference>
<dbReference type="PANTHER" id="PTHR47835">
    <property type="entry name" value="HFM1, ATP DEPENDENT DNA HELICASE HOMOLOG"/>
    <property type="match status" value="1"/>
</dbReference>
<evidence type="ECO:0000256" key="10">
    <source>
        <dbReference type="ARBA" id="ARBA00048988"/>
    </source>
</evidence>
<evidence type="ECO:0000256" key="1">
    <source>
        <dbReference type="ARBA" id="ARBA00010140"/>
    </source>
</evidence>
<dbReference type="InterPro" id="IPR052247">
    <property type="entry name" value="Meiotic_Crossover_Helicase"/>
</dbReference>
<protein>
    <recommendedName>
        <fullName evidence="9">DNA 3'-5' helicase</fullName>
        <ecNumber evidence="9">5.6.2.4</ecNumber>
    </recommendedName>
</protein>
<gene>
    <name evidence="14" type="ORF">KIPB_000217</name>
</gene>
<dbReference type="EC" id="5.6.2.4" evidence="9"/>
<feature type="region of interest" description="Disordered" evidence="11">
    <location>
        <begin position="1077"/>
        <end position="1179"/>
    </location>
</feature>
<accession>A0A9K3GEC1</accession>
<keyword evidence="15" id="KW-1185">Reference proteome</keyword>
<dbReference type="Pfam" id="PF00271">
    <property type="entry name" value="Helicase_C"/>
    <property type="match status" value="1"/>
</dbReference>
<dbReference type="GO" id="GO:0043138">
    <property type="term" value="F:3'-5' DNA helicase activity"/>
    <property type="evidence" value="ECO:0007669"/>
    <property type="project" value="UniProtKB-EC"/>
</dbReference>
<dbReference type="GO" id="GO:0005524">
    <property type="term" value="F:ATP binding"/>
    <property type="evidence" value="ECO:0007669"/>
    <property type="project" value="UniProtKB-KW"/>
</dbReference>
<sequence length="1711" mass="178543">MSLDPFAFSAVGDEGSLDDLLAIDSFDPSVPTSSSRDDQLFPFHSFNAIQSQVLPSLLETNHNVLVAAPTGSGKTAMFELAIARLVMESKNRDERVRVFYLSPSRALCGERSQDWTRRLSCLGLTTIELTGDTPVNSVYYKNISKADVICTTPEKLDATTRSWTGHTGLIGSLALLLIDEVHLLQEDRGATLEAVVARLLALRHRPEVQGTPVQRLRVVAASATIPNAEDIATWLRECMFKFDASLRPVPLEYKVVSFGNDSGSKPFVHMRSLLWRVYDLVGRYSEGKPALVFCSTRKFTVGAAEAVVQKADEAGAHRMRLVVTSEQRQALTSAASRVSDSKLAALLPHGVAFHSAGLSRGDRLSVEALFRAGHVRVLCATSTLAQGVNLPARLVIILGTMQYKDRDFVAMPPSSIKQMAGRAGRPGFDTKGVAVLVTQSHRERYWREVVHSSGTVIESTLSGQIAEHVNSEVVLGGVRTQDEAMAWVASTFLYIRASRNPAHYGIRQRQGQTGARDSHFLTLVAKTLMRLRTARALSLDMGPVPPRVCSTSIGGSMSRFYVSVSSAEAFAALPPSASALDCLMAVAGAKGDFGDVTSRMTERKSLNAANKTTKKSVSGLPLAKLGYGYVRHPIPGAVKTAQLKLCLMFQSVLGGVKLEPWNIDQEAKHHLPTAVRVASVLVAVLLERRCASVEHAMLLRKSLGLRLWHDGPPLLQFDGVGPAVAQALSLGGVSTIADVVRLGEAGVSGALSRSGGRLSTGKVAGMVVQCLSLPPEVSISMAPLSGQHSGRLKYRVTCRIEGGDPTLKGPGGPFSKADRWVLLVSFGDGLVLHRDLSTRDLRALGDVSVQLECPGPAPTPPKASGRKGRGKAAAPLGRVGPAGARGEYSVLLRASLLNLGIVGVDAACECRVMCTGGPAPSTNPVPDATHTNTKTPMDTVVQGDTQGPVTNAGSTPTPGVTGPGQMPLSGMAGTVPTPGPKPDTPSVNATVTAPPSTVTVTSDGVPAGSLSAAPTATMVPLPPVTPAAAPPVLTPLLRQAMSASKGVLERHQINDTGVAPQTTTGATDASASQYVFTQPTQGDGLPPIRFDGQAPPPSNASSSGPSGYGAPTSDSGGGKPGGLYQSATSITPSVTPSVTPASGPSATHPDPARPITVDGQPGSDAAGSRTTQGPVPVPVPVKASQEVVPNAYTSPYLSFGPSHACPTATTAGNVSGPKHTPAVSGGQYTAAKTPKTPKASKTPRGKTTPVLKARPSTPSTLEHFRFGAVTPAAVGGKGGQPLPAVPAVSPSCVKVPVTPGCKMTKGKASWHMQGERQEEDTPSVMGGSAMGGSAGTGGGGLYRANPASTLAQVSPTAPNPKRMMTQPSATASVPVPGPAPTSMRSFGVQVIDGMDQNDFLMFARQQHQHQQGQYGHYPMHPYGQQPHHYQPQYGGHQYQYGDGRPGGYRDQYQYGGMSHADRSEPHGSQQGGASFPTRGEAGGMPGGPERHGHQGRGMAFHGKGDPGPEYRMAGDSGRHSLDGHGGMGGQGVRGPRQARVYAQDMSHPMHSSDGQYAYHGDGQYGYGGGQGQGGGYPHTHVSVKREPSRAPAPAPVCDSDPLGNGGGGMGGYQFNLSPTSPPSHSNSDAEGASILGQGVYPPPSPNRPGAPTQSGSERGRERVPQPVRMRGTTPSTTSAYPGMAGVSKGYSADGVGADHISSSFFSLDLDA</sequence>
<evidence type="ECO:0000256" key="3">
    <source>
        <dbReference type="ARBA" id="ARBA00022801"/>
    </source>
</evidence>
<evidence type="ECO:0000256" key="6">
    <source>
        <dbReference type="ARBA" id="ARBA00023235"/>
    </source>
</evidence>
<evidence type="ECO:0000313" key="15">
    <source>
        <dbReference type="Proteomes" id="UP000265618"/>
    </source>
</evidence>
<dbReference type="InterPro" id="IPR057842">
    <property type="entry name" value="WH_MER3"/>
</dbReference>
<evidence type="ECO:0000256" key="11">
    <source>
        <dbReference type="SAM" id="MobiDB-lite"/>
    </source>
</evidence>
<keyword evidence="3" id="KW-0378">Hydrolase</keyword>
<proteinExistence type="inferred from homology"/>
<dbReference type="GO" id="GO:0003676">
    <property type="term" value="F:nucleic acid binding"/>
    <property type="evidence" value="ECO:0007669"/>
    <property type="project" value="InterPro"/>
</dbReference>
<feature type="compositionally biased region" description="Low complexity" evidence="11">
    <location>
        <begin position="989"/>
        <end position="1002"/>
    </location>
</feature>
<feature type="compositionally biased region" description="Gly residues" evidence="11">
    <location>
        <begin position="1562"/>
        <end position="1576"/>
    </location>
</feature>
<dbReference type="InterPro" id="IPR004179">
    <property type="entry name" value="Sec63-dom"/>
</dbReference>
<feature type="region of interest" description="Disordered" evidence="11">
    <location>
        <begin position="852"/>
        <end position="878"/>
    </location>
</feature>
<name>A0A9K3GEC1_9EUKA</name>
<dbReference type="Pfam" id="PF02889">
    <property type="entry name" value="Sec63"/>
    <property type="match status" value="1"/>
</dbReference>
<keyword evidence="4" id="KW-0347">Helicase</keyword>
<feature type="region of interest" description="Disordered" evidence="11">
    <location>
        <begin position="1455"/>
        <end position="1504"/>
    </location>
</feature>
<feature type="domain" description="Helicase ATP-binding" evidence="12">
    <location>
        <begin position="55"/>
        <end position="243"/>
    </location>
</feature>
<evidence type="ECO:0000259" key="12">
    <source>
        <dbReference type="PROSITE" id="PS51192"/>
    </source>
</evidence>
<feature type="domain" description="Helicase C-terminal" evidence="13">
    <location>
        <begin position="276"/>
        <end position="486"/>
    </location>
</feature>
<feature type="region of interest" description="Disordered" evidence="11">
    <location>
        <begin position="1354"/>
        <end position="1379"/>
    </location>
</feature>
<comment type="catalytic activity">
    <reaction evidence="8">
        <text>Couples ATP hydrolysis with the unwinding of duplex DNA by translocating in the 3'-5' direction.</text>
        <dbReference type="EC" id="5.6.2.4"/>
    </reaction>
</comment>
<feature type="region of interest" description="Disordered" evidence="11">
    <location>
        <begin position="1547"/>
        <end position="1683"/>
    </location>
</feature>
<feature type="region of interest" description="Disordered" evidence="11">
    <location>
        <begin position="945"/>
        <end position="1005"/>
    </location>
</feature>
<keyword evidence="2" id="KW-0547">Nucleotide-binding</keyword>
<dbReference type="OrthoDB" id="5575at2759"/>
<dbReference type="InterPro" id="IPR001650">
    <property type="entry name" value="Helicase_C-like"/>
</dbReference>
<evidence type="ECO:0000256" key="9">
    <source>
        <dbReference type="ARBA" id="ARBA00034808"/>
    </source>
</evidence>
<feature type="compositionally biased region" description="Low complexity" evidence="11">
    <location>
        <begin position="1099"/>
        <end position="1111"/>
    </location>
</feature>
<comment type="catalytic activity">
    <reaction evidence="10">
        <text>ATP + H2O = ADP + phosphate + H(+)</text>
        <dbReference type="Rhea" id="RHEA:13065"/>
        <dbReference type="ChEBI" id="CHEBI:15377"/>
        <dbReference type="ChEBI" id="CHEBI:15378"/>
        <dbReference type="ChEBI" id="CHEBI:30616"/>
        <dbReference type="ChEBI" id="CHEBI:43474"/>
        <dbReference type="ChEBI" id="CHEBI:456216"/>
        <dbReference type="EC" id="5.6.2.4"/>
    </reaction>
</comment>
<dbReference type="InterPro" id="IPR036388">
    <property type="entry name" value="WH-like_DNA-bd_sf"/>
</dbReference>
<feature type="region of interest" description="Disordered" evidence="11">
    <location>
        <begin position="1210"/>
        <end position="1259"/>
    </location>
</feature>
<dbReference type="GO" id="GO:0051321">
    <property type="term" value="P:meiotic cell cycle"/>
    <property type="evidence" value="ECO:0007669"/>
    <property type="project" value="UniProtKB-KW"/>
</dbReference>
<dbReference type="SUPFAM" id="SSF52540">
    <property type="entry name" value="P-loop containing nucleoside triphosphate hydrolases"/>
    <property type="match status" value="1"/>
</dbReference>
<feature type="region of interest" description="Disordered" evidence="11">
    <location>
        <begin position="1304"/>
        <end position="1325"/>
    </location>
</feature>
<dbReference type="Pfam" id="PF23445">
    <property type="entry name" value="WHD_SNRNP200"/>
    <property type="match status" value="1"/>
</dbReference>
<dbReference type="PANTHER" id="PTHR47835:SF3">
    <property type="entry name" value="HELICASE FOR MEIOSIS 1"/>
    <property type="match status" value="1"/>
</dbReference>
<keyword evidence="7" id="KW-0469">Meiosis</keyword>
<evidence type="ECO:0000256" key="5">
    <source>
        <dbReference type="ARBA" id="ARBA00022840"/>
    </source>
</evidence>
<feature type="compositionally biased region" description="Polar residues" evidence="11">
    <location>
        <begin position="1614"/>
        <end position="1628"/>
    </location>
</feature>
<feature type="compositionally biased region" description="Low complexity" evidence="11">
    <location>
        <begin position="955"/>
        <end position="964"/>
    </location>
</feature>
<dbReference type="SUPFAM" id="SSF158702">
    <property type="entry name" value="Sec63 N-terminal domain-like"/>
    <property type="match status" value="1"/>
</dbReference>
<evidence type="ECO:0000313" key="14">
    <source>
        <dbReference type="EMBL" id="GIQ79557.1"/>
    </source>
</evidence>
<dbReference type="Pfam" id="PF00270">
    <property type="entry name" value="DEAD"/>
    <property type="match status" value="1"/>
</dbReference>
<evidence type="ECO:0000256" key="2">
    <source>
        <dbReference type="ARBA" id="ARBA00022741"/>
    </source>
</evidence>
<dbReference type="SMART" id="SM00487">
    <property type="entry name" value="DEXDc"/>
    <property type="match status" value="1"/>
</dbReference>
<dbReference type="Gene3D" id="1.10.10.10">
    <property type="entry name" value="Winged helix-like DNA-binding domain superfamily/Winged helix DNA-binding domain"/>
    <property type="match status" value="1"/>
</dbReference>
<dbReference type="PROSITE" id="PS51192">
    <property type="entry name" value="HELICASE_ATP_BIND_1"/>
    <property type="match status" value="1"/>
</dbReference>
<dbReference type="Gene3D" id="1.10.3380.10">
    <property type="entry name" value="Sec63 N-terminal domain-like domain"/>
    <property type="match status" value="1"/>
</dbReference>
<dbReference type="SMART" id="SM00973">
    <property type="entry name" value="Sec63"/>
    <property type="match status" value="1"/>
</dbReference>
<dbReference type="Gene3D" id="3.40.50.300">
    <property type="entry name" value="P-loop containing nucleotide triphosphate hydrolases"/>
    <property type="match status" value="2"/>
</dbReference>
<evidence type="ECO:0000259" key="13">
    <source>
        <dbReference type="PROSITE" id="PS51194"/>
    </source>
</evidence>
<evidence type="ECO:0000256" key="4">
    <source>
        <dbReference type="ARBA" id="ARBA00022806"/>
    </source>
</evidence>
<comment type="similarity">
    <text evidence="1">Belongs to the helicase family. SKI2 subfamily.</text>
</comment>
<keyword evidence="5" id="KW-0067">ATP-binding</keyword>
<feature type="compositionally biased region" description="Polar residues" evidence="11">
    <location>
        <begin position="945"/>
        <end position="954"/>
    </location>
</feature>
<keyword evidence="6" id="KW-0413">Isomerase</keyword>